<evidence type="ECO:0000259" key="1">
    <source>
        <dbReference type="Pfam" id="PF05050"/>
    </source>
</evidence>
<dbReference type="InterPro" id="IPR052514">
    <property type="entry name" value="SAM-dependent_MTase"/>
</dbReference>
<dbReference type="Proteomes" id="UP001216390">
    <property type="component" value="Chromosome"/>
</dbReference>
<proteinExistence type="predicted"/>
<evidence type="ECO:0000313" key="3">
    <source>
        <dbReference type="Proteomes" id="UP001216390"/>
    </source>
</evidence>
<dbReference type="KEGG" id="ima:PO878_15060"/>
<dbReference type="SUPFAM" id="SSF53335">
    <property type="entry name" value="S-adenosyl-L-methionine-dependent methyltransferases"/>
    <property type="match status" value="1"/>
</dbReference>
<dbReference type="InterPro" id="IPR006342">
    <property type="entry name" value="FkbM_mtfrase"/>
</dbReference>
<dbReference type="NCBIfam" id="TIGR01444">
    <property type="entry name" value="fkbM_fam"/>
    <property type="match status" value="1"/>
</dbReference>
<accession>A0AAE9Y5I5</accession>
<dbReference type="Pfam" id="PF05050">
    <property type="entry name" value="Methyltransf_21"/>
    <property type="match status" value="1"/>
</dbReference>
<dbReference type="PANTHER" id="PTHR34203:SF15">
    <property type="entry name" value="SLL1173 PROTEIN"/>
    <property type="match status" value="1"/>
</dbReference>
<feature type="domain" description="Methyltransferase FkbM" evidence="1">
    <location>
        <begin position="108"/>
        <end position="264"/>
    </location>
</feature>
<dbReference type="PANTHER" id="PTHR34203">
    <property type="entry name" value="METHYLTRANSFERASE, FKBM FAMILY PROTEIN"/>
    <property type="match status" value="1"/>
</dbReference>
<keyword evidence="2" id="KW-0808">Transferase</keyword>
<keyword evidence="2" id="KW-0489">Methyltransferase</keyword>
<reference evidence="2" key="1">
    <citation type="submission" date="2023-01" db="EMBL/GenBank/DDBJ databases">
        <title>The diversity of Class Acidimicrobiia in South China Sea sediment environments and the proposal of Iamia marina sp. nov., a novel species of the genus Iamia.</title>
        <authorList>
            <person name="He Y."/>
            <person name="Tian X."/>
        </authorList>
    </citation>
    <scope>NUCLEOTIDE SEQUENCE</scope>
    <source>
        <strain evidence="2">DSM 19957</strain>
    </source>
</reference>
<dbReference type="AlphaFoldDB" id="A0AAE9Y5I5"/>
<name>A0AAE9Y5I5_9ACTN</name>
<evidence type="ECO:0000313" key="2">
    <source>
        <dbReference type="EMBL" id="WCO65821.1"/>
    </source>
</evidence>
<dbReference type="RefSeq" id="WP_272735347.1">
    <property type="nucleotide sequence ID" value="NZ_CP116942.1"/>
</dbReference>
<sequence length="304" mass="32625">MSDPSDSTSSRLRHLARSARDRAWSLAGGGGGGEDLAELRAAHDRLAEQLAHQQALIDGLGARTDALEATVGDVAAATGVVDRRNADYDTWTGAIITQALGPGSVGVDVGAHSGLIFEAIRAAAPDARHWAFEPIPELAAHLRATYPDAEVHQLALSDTDGTTSFHHVTSNPSYSGILERDYTGPEEVALIEVEMARMDDVVPDDVAVSFIKIDVEGGELGVLRGASRILREHRPVVVFEFGPGAADHYGTTPHDVFAFFAEHGMSVGLLDRYLRGEAPLTEEELTRHYEGIDFYFVAYPTPGT</sequence>
<keyword evidence="3" id="KW-1185">Reference proteome</keyword>
<organism evidence="2 3">
    <name type="scientific">Iamia majanohamensis</name>
    <dbReference type="NCBI Taxonomy" id="467976"/>
    <lineage>
        <taxon>Bacteria</taxon>
        <taxon>Bacillati</taxon>
        <taxon>Actinomycetota</taxon>
        <taxon>Acidimicrobiia</taxon>
        <taxon>Acidimicrobiales</taxon>
        <taxon>Iamiaceae</taxon>
        <taxon>Iamia</taxon>
    </lineage>
</organism>
<dbReference type="Gene3D" id="3.40.50.150">
    <property type="entry name" value="Vaccinia Virus protein VP39"/>
    <property type="match status" value="1"/>
</dbReference>
<dbReference type="GO" id="GO:0008168">
    <property type="term" value="F:methyltransferase activity"/>
    <property type="evidence" value="ECO:0007669"/>
    <property type="project" value="UniProtKB-KW"/>
</dbReference>
<dbReference type="InterPro" id="IPR029063">
    <property type="entry name" value="SAM-dependent_MTases_sf"/>
</dbReference>
<dbReference type="GO" id="GO:0032259">
    <property type="term" value="P:methylation"/>
    <property type="evidence" value="ECO:0007669"/>
    <property type="project" value="UniProtKB-KW"/>
</dbReference>
<protein>
    <submittedName>
        <fullName evidence="2">FkbM family methyltransferase</fullName>
    </submittedName>
</protein>
<gene>
    <name evidence="2" type="ORF">PO878_15060</name>
</gene>
<dbReference type="EMBL" id="CP116942">
    <property type="protein sequence ID" value="WCO65821.1"/>
    <property type="molecule type" value="Genomic_DNA"/>
</dbReference>